<evidence type="ECO:0000313" key="3">
    <source>
        <dbReference type="Proteomes" id="UP001367316"/>
    </source>
</evidence>
<gene>
    <name evidence="2" type="ORF">JOL62DRAFT_24814</name>
</gene>
<feature type="compositionally biased region" description="Polar residues" evidence="1">
    <location>
        <begin position="482"/>
        <end position="501"/>
    </location>
</feature>
<name>A0ABR1NC51_9PEZI</name>
<keyword evidence="3" id="KW-1185">Reference proteome</keyword>
<feature type="compositionally biased region" description="Gly residues" evidence="1">
    <location>
        <begin position="670"/>
        <end position="684"/>
    </location>
</feature>
<feature type="compositionally biased region" description="Basic and acidic residues" evidence="1">
    <location>
        <begin position="37"/>
        <end position="52"/>
    </location>
</feature>
<feature type="compositionally biased region" description="Basic and acidic residues" evidence="1">
    <location>
        <begin position="408"/>
        <end position="429"/>
    </location>
</feature>
<feature type="compositionally biased region" description="Low complexity" evidence="1">
    <location>
        <begin position="165"/>
        <end position="176"/>
    </location>
</feature>
<evidence type="ECO:0008006" key="4">
    <source>
        <dbReference type="Google" id="ProtNLM"/>
    </source>
</evidence>
<sequence length="684" mass="71789">MTSVMDPQSIPFTPRDDIWRFHSEMLRVQQTQAEHADRLSRLERRQDEDARVKSVWGTSSPFPSVLGGTPQQVPLQQPNSDAFSTFDDQSSNLIGSLHLDPEEEPRRLGATSRANSVRFDETANQGHWSHASRVSMDLIPRTGSSLGGHPMTERSYSHKSDGRQSSAAASVHSATSGRANSLGIDTTFPGDASTLDVPRIAPGLFFLGTVPAVIRCWLNTSFKHDSLIYAAVCSGSYTSSLDMKLIEKLGYEGQIVRDDEGTRKIKLELYLPEAVPYPASSRASSPTPQLPSLKVDFTVVESYGADSKAIKVVLGSDLLRHHSADILFSSNSMILFDDERNKLSVPLVRPEDESTFKTLQTSTHEQRVVFSQDFDGAPGSSSRSEEKRSPMALEGLKQASPTSAAQSNDRHTTVAFSEDDHVTTSDRRSLPGSSQANRLDQNKDVHSDSDHTPARSQVSRSDSSSSAIWGNWRRIESEKSDSTTPTTTADWASLGRNSQQGVAGGGTSTNSSNTYKRRDTGIKVLKPIRTQSSRNPSVASGAGGPPSAVSTPSTTTGGGASSSSSRFFDEGRRRVTSVSSAAGGGGGAAGWGSGQARDGGEQPGISSSSSSSGPKRAISVSEVVKGGGGGAGGGGTAKDASAGSGKPAGPSKQNQNPVGGASAFAWLNSAGGGGAGVGGGGAAK</sequence>
<feature type="region of interest" description="Disordered" evidence="1">
    <location>
        <begin position="37"/>
        <end position="72"/>
    </location>
</feature>
<feature type="compositionally biased region" description="Basic and acidic residues" evidence="1">
    <location>
        <begin position="151"/>
        <end position="162"/>
    </location>
</feature>
<feature type="compositionally biased region" description="Gly residues" evidence="1">
    <location>
        <begin position="625"/>
        <end position="636"/>
    </location>
</feature>
<dbReference type="Proteomes" id="UP001367316">
    <property type="component" value="Unassembled WGS sequence"/>
</dbReference>
<accession>A0ABR1NC51</accession>
<feature type="compositionally biased region" description="Low complexity" evidence="1">
    <location>
        <begin position="456"/>
        <end position="466"/>
    </location>
</feature>
<organism evidence="2 3">
    <name type="scientific">Phyllosticta paracitricarpa</name>
    <dbReference type="NCBI Taxonomy" id="2016321"/>
    <lineage>
        <taxon>Eukaryota</taxon>
        <taxon>Fungi</taxon>
        <taxon>Dikarya</taxon>
        <taxon>Ascomycota</taxon>
        <taxon>Pezizomycotina</taxon>
        <taxon>Dothideomycetes</taxon>
        <taxon>Dothideomycetes incertae sedis</taxon>
        <taxon>Botryosphaeriales</taxon>
        <taxon>Phyllostictaceae</taxon>
        <taxon>Phyllosticta</taxon>
    </lineage>
</organism>
<feature type="compositionally biased region" description="Low complexity" evidence="1">
    <location>
        <begin position="536"/>
        <end position="565"/>
    </location>
</feature>
<dbReference type="EMBL" id="JBBPBF010000010">
    <property type="protein sequence ID" value="KAK7612434.1"/>
    <property type="molecule type" value="Genomic_DNA"/>
</dbReference>
<evidence type="ECO:0000256" key="1">
    <source>
        <dbReference type="SAM" id="MobiDB-lite"/>
    </source>
</evidence>
<feature type="region of interest" description="Disordered" evidence="1">
    <location>
        <begin position="85"/>
        <end position="183"/>
    </location>
</feature>
<feature type="compositionally biased region" description="Basic and acidic residues" evidence="1">
    <location>
        <begin position="440"/>
        <end position="453"/>
    </location>
</feature>
<proteinExistence type="predicted"/>
<comment type="caution">
    <text evidence="2">The sequence shown here is derived from an EMBL/GenBank/DDBJ whole genome shotgun (WGS) entry which is preliminary data.</text>
</comment>
<evidence type="ECO:0000313" key="2">
    <source>
        <dbReference type="EMBL" id="KAK7612434.1"/>
    </source>
</evidence>
<feature type="region of interest" description="Disordered" evidence="1">
    <location>
        <begin position="367"/>
        <end position="684"/>
    </location>
</feature>
<reference evidence="2 3" key="1">
    <citation type="submission" date="2024-04" db="EMBL/GenBank/DDBJ databases">
        <title>Phyllosticta paracitricarpa is synonymous to the EU quarantine fungus P. citricarpa based on phylogenomic analyses.</title>
        <authorList>
            <consortium name="Lawrence Berkeley National Laboratory"/>
            <person name="Van ingen-buijs V.A."/>
            <person name="Van westerhoven A.C."/>
            <person name="Haridas S."/>
            <person name="Skiadas P."/>
            <person name="Martin F."/>
            <person name="Groenewald J.Z."/>
            <person name="Crous P.W."/>
            <person name="Seidl M.F."/>
        </authorList>
    </citation>
    <scope>NUCLEOTIDE SEQUENCE [LARGE SCALE GENOMIC DNA]</scope>
    <source>
        <strain evidence="2 3">CBS 141358</strain>
    </source>
</reference>
<feature type="compositionally biased region" description="Polar residues" evidence="1">
    <location>
        <begin position="85"/>
        <end position="94"/>
    </location>
</feature>
<protein>
    <recommendedName>
        <fullName evidence="4">Ubiquitin carboxyl-terminal hydrolase 19</fullName>
    </recommendedName>
</protein>
<feature type="compositionally biased region" description="Gly residues" evidence="1">
    <location>
        <begin position="582"/>
        <end position="593"/>
    </location>
</feature>